<evidence type="ECO:0000256" key="1">
    <source>
        <dbReference type="ARBA" id="ARBA00011925"/>
    </source>
</evidence>
<evidence type="ECO:0000313" key="7">
    <source>
        <dbReference type="EMBL" id="CAK0895976.1"/>
    </source>
</evidence>
<evidence type="ECO:0000313" key="8">
    <source>
        <dbReference type="Proteomes" id="UP001189429"/>
    </source>
</evidence>
<dbReference type="SUPFAM" id="SSF53335">
    <property type="entry name" value="S-adenosyl-L-methionine-dependent methyltransferases"/>
    <property type="match status" value="1"/>
</dbReference>
<dbReference type="PANTHER" id="PTHR11006:SF10">
    <property type="entry name" value="HISTONE-ARGININE METHYLTRANSFERASE CARMER-RELATED"/>
    <property type="match status" value="1"/>
</dbReference>
<organism evidence="7 8">
    <name type="scientific">Prorocentrum cordatum</name>
    <dbReference type="NCBI Taxonomy" id="2364126"/>
    <lineage>
        <taxon>Eukaryota</taxon>
        <taxon>Sar</taxon>
        <taxon>Alveolata</taxon>
        <taxon>Dinophyceae</taxon>
        <taxon>Prorocentrales</taxon>
        <taxon>Prorocentraceae</taxon>
        <taxon>Prorocentrum</taxon>
    </lineage>
</organism>
<name>A0ABN9X920_9DINO</name>
<dbReference type="EC" id="2.1.1.319" evidence="1"/>
<dbReference type="Gene3D" id="3.40.50.150">
    <property type="entry name" value="Vaccinia Virus protein VP39"/>
    <property type="match status" value="1"/>
</dbReference>
<dbReference type="PANTHER" id="PTHR11006">
    <property type="entry name" value="PROTEIN ARGININE N-METHYLTRANSFERASE"/>
    <property type="match status" value="1"/>
</dbReference>
<sequence length="247" mass="27019">MLCAVLCVSSGNERVVPSSGSQARVAVRTSTAGKTTFVLDDREVPLSDVRTVASLSGVFVTMEVKELGHIGLQFDVESSAKNIVDELTKRKQNYERFEQYEQSSVQSYFQYYAKCSNQQNMLQDSVRTVTYRKAIVENPDDFRGKVAMDIGAGSGILSFFACQAGASTVYAVEASSMGEVVRALADANASAFPGSTVEVLNKPLESIKDEVQGKVDVLVSEPIGTFLFNERMIETYLCARDRFLKPG</sequence>
<keyword evidence="2 6" id="KW-0949">S-adenosyl-L-methionine</keyword>
<comment type="catalytic activity">
    <reaction evidence="5">
        <text>L-arginyl-[protein] + 2 S-adenosyl-L-methionine = N(omega),N(omega)-dimethyl-L-arginyl-[protein] + 2 S-adenosyl-L-homocysteine + 2 H(+)</text>
        <dbReference type="Rhea" id="RHEA:48096"/>
        <dbReference type="Rhea" id="RHEA-COMP:10532"/>
        <dbReference type="Rhea" id="RHEA-COMP:11991"/>
        <dbReference type="ChEBI" id="CHEBI:15378"/>
        <dbReference type="ChEBI" id="CHEBI:29965"/>
        <dbReference type="ChEBI" id="CHEBI:57856"/>
        <dbReference type="ChEBI" id="CHEBI:59789"/>
        <dbReference type="ChEBI" id="CHEBI:61897"/>
        <dbReference type="EC" id="2.1.1.319"/>
    </reaction>
</comment>
<dbReference type="PROSITE" id="PS51678">
    <property type="entry name" value="SAM_MT_PRMT"/>
    <property type="match status" value="1"/>
</dbReference>
<feature type="non-terminal residue" evidence="7">
    <location>
        <position position="247"/>
    </location>
</feature>
<keyword evidence="6" id="KW-0489">Methyltransferase</keyword>
<evidence type="ECO:0000256" key="5">
    <source>
        <dbReference type="ARBA" id="ARBA00049086"/>
    </source>
</evidence>
<evidence type="ECO:0000256" key="3">
    <source>
        <dbReference type="ARBA" id="ARBA00023015"/>
    </source>
</evidence>
<dbReference type="Pfam" id="PF06325">
    <property type="entry name" value="PrmA"/>
    <property type="match status" value="1"/>
</dbReference>
<evidence type="ECO:0000256" key="6">
    <source>
        <dbReference type="PROSITE-ProRule" id="PRU01015"/>
    </source>
</evidence>
<keyword evidence="6" id="KW-0808">Transferase</keyword>
<dbReference type="CDD" id="cd02440">
    <property type="entry name" value="AdoMet_MTases"/>
    <property type="match status" value="1"/>
</dbReference>
<keyword evidence="3" id="KW-0805">Transcription regulation</keyword>
<evidence type="ECO:0000256" key="2">
    <source>
        <dbReference type="ARBA" id="ARBA00022691"/>
    </source>
</evidence>
<evidence type="ECO:0000256" key="4">
    <source>
        <dbReference type="ARBA" id="ARBA00023163"/>
    </source>
</evidence>
<reference evidence="7" key="1">
    <citation type="submission" date="2023-10" db="EMBL/GenBank/DDBJ databases">
        <authorList>
            <person name="Chen Y."/>
            <person name="Shah S."/>
            <person name="Dougan E. K."/>
            <person name="Thang M."/>
            <person name="Chan C."/>
        </authorList>
    </citation>
    <scope>NUCLEOTIDE SEQUENCE [LARGE SCALE GENOMIC DNA]</scope>
</reference>
<dbReference type="EMBL" id="CAUYUJ010020119">
    <property type="protein sequence ID" value="CAK0895976.1"/>
    <property type="molecule type" value="Genomic_DNA"/>
</dbReference>
<gene>
    <name evidence="7" type="ORF">PCOR1329_LOCUS74571</name>
</gene>
<protein>
    <recommendedName>
        <fullName evidence="1">type I protein arginine methyltransferase</fullName>
        <ecNumber evidence="1">2.1.1.319</ecNumber>
    </recommendedName>
</protein>
<proteinExistence type="predicted"/>
<dbReference type="InterPro" id="IPR029063">
    <property type="entry name" value="SAM-dependent_MTases_sf"/>
</dbReference>
<comment type="caution">
    <text evidence="7">The sequence shown here is derived from an EMBL/GenBank/DDBJ whole genome shotgun (WGS) entry which is preliminary data.</text>
</comment>
<accession>A0ABN9X920</accession>
<dbReference type="InterPro" id="IPR025799">
    <property type="entry name" value="Arg_MeTrfase"/>
</dbReference>
<keyword evidence="8" id="KW-1185">Reference proteome</keyword>
<keyword evidence="4" id="KW-0804">Transcription</keyword>
<dbReference type="Proteomes" id="UP001189429">
    <property type="component" value="Unassembled WGS sequence"/>
</dbReference>